<accession>A0ABN8SVE2</accession>
<sequence length="130" mass="14706">RCENSSSLDECQENQVDVDCPIPVHYCAKIKYESREGKIQTTYRKGCVTKDQCNATSGKIVDCCKGDKCNTNSGPRCYECTDPVKFEECAVGRCIFNDGKCFYSGKQQDPFIYNKYGCIQPQYCNKIAKD</sequence>
<evidence type="ECO:0000313" key="2">
    <source>
        <dbReference type="Proteomes" id="UP001159427"/>
    </source>
</evidence>
<feature type="non-terminal residue" evidence="1">
    <location>
        <position position="1"/>
    </location>
</feature>
<reference evidence="1 2" key="1">
    <citation type="submission" date="2022-05" db="EMBL/GenBank/DDBJ databases">
        <authorList>
            <consortium name="Genoscope - CEA"/>
            <person name="William W."/>
        </authorList>
    </citation>
    <scope>NUCLEOTIDE SEQUENCE [LARGE SCALE GENOMIC DNA]</scope>
</reference>
<dbReference type="Gene3D" id="2.10.60.10">
    <property type="entry name" value="CD59"/>
    <property type="match status" value="1"/>
</dbReference>
<evidence type="ECO:0000313" key="1">
    <source>
        <dbReference type="EMBL" id="CAH3193935.1"/>
    </source>
</evidence>
<organism evidence="1 2">
    <name type="scientific">Porites evermanni</name>
    <dbReference type="NCBI Taxonomy" id="104178"/>
    <lineage>
        <taxon>Eukaryota</taxon>
        <taxon>Metazoa</taxon>
        <taxon>Cnidaria</taxon>
        <taxon>Anthozoa</taxon>
        <taxon>Hexacorallia</taxon>
        <taxon>Scleractinia</taxon>
        <taxon>Fungiina</taxon>
        <taxon>Poritidae</taxon>
        <taxon>Porites</taxon>
    </lineage>
</organism>
<protein>
    <submittedName>
        <fullName evidence="1">Uncharacterized protein</fullName>
    </submittedName>
</protein>
<dbReference type="SUPFAM" id="SSF57302">
    <property type="entry name" value="Snake toxin-like"/>
    <property type="match status" value="1"/>
</dbReference>
<feature type="non-terminal residue" evidence="1">
    <location>
        <position position="130"/>
    </location>
</feature>
<gene>
    <name evidence="1" type="ORF">PEVE_00026807</name>
</gene>
<name>A0ABN8SVE2_9CNID</name>
<proteinExistence type="predicted"/>
<dbReference type="InterPro" id="IPR045860">
    <property type="entry name" value="Snake_toxin-like_sf"/>
</dbReference>
<dbReference type="Proteomes" id="UP001159427">
    <property type="component" value="Unassembled WGS sequence"/>
</dbReference>
<keyword evidence="2" id="KW-1185">Reference proteome</keyword>
<comment type="caution">
    <text evidence="1">The sequence shown here is derived from an EMBL/GenBank/DDBJ whole genome shotgun (WGS) entry which is preliminary data.</text>
</comment>
<dbReference type="EMBL" id="CALNXI010003648">
    <property type="protein sequence ID" value="CAH3193935.1"/>
    <property type="molecule type" value="Genomic_DNA"/>
</dbReference>